<comment type="caution">
    <text evidence="2">The sequence shown here is derived from an EMBL/GenBank/DDBJ whole genome shotgun (WGS) entry which is preliminary data.</text>
</comment>
<dbReference type="EMBL" id="PVGH01000025">
    <property type="protein sequence ID" value="PRF64922.1"/>
    <property type="molecule type" value="Genomic_DNA"/>
</dbReference>
<organism evidence="2 3">
    <name type="scientific">Burkholderia multivorans</name>
    <dbReference type="NCBI Taxonomy" id="87883"/>
    <lineage>
        <taxon>Bacteria</taxon>
        <taxon>Pseudomonadati</taxon>
        <taxon>Pseudomonadota</taxon>
        <taxon>Betaproteobacteria</taxon>
        <taxon>Burkholderiales</taxon>
        <taxon>Burkholderiaceae</taxon>
        <taxon>Burkholderia</taxon>
        <taxon>Burkholderia cepacia complex</taxon>
    </lineage>
</organism>
<protein>
    <submittedName>
        <fullName evidence="2">Uncharacterized protein</fullName>
    </submittedName>
</protein>
<evidence type="ECO:0000256" key="1">
    <source>
        <dbReference type="SAM" id="MobiDB-lite"/>
    </source>
</evidence>
<accession>A0A2S9MYQ0</accession>
<proteinExistence type="predicted"/>
<reference evidence="2 3" key="1">
    <citation type="submission" date="2018-03" db="EMBL/GenBank/DDBJ databases">
        <authorList>
            <person name="Keele B.F."/>
        </authorList>
    </citation>
    <scope>NUCLEOTIDE SEQUENCE [LARGE SCALE GENOMIC DNA]</scope>
    <source>
        <strain evidence="2 3">AU19729</strain>
    </source>
</reference>
<evidence type="ECO:0000313" key="2">
    <source>
        <dbReference type="EMBL" id="PRF64922.1"/>
    </source>
</evidence>
<dbReference type="AlphaFoldDB" id="A0A2S9MYQ0"/>
<gene>
    <name evidence="2" type="ORF">C6Q15_04410</name>
</gene>
<name>A0A2S9MYQ0_9BURK</name>
<evidence type="ECO:0000313" key="3">
    <source>
        <dbReference type="Proteomes" id="UP000238982"/>
    </source>
</evidence>
<feature type="region of interest" description="Disordered" evidence="1">
    <location>
        <begin position="1"/>
        <end position="25"/>
    </location>
</feature>
<sequence length="89" mass="10355">MSLLNRQENSSRKRTSISKNNRQFLPRRSRIKSACFPVYFGRHAHFGSISSVGTRCCVYLGGRRTELFFIFLSHRPRCAENFPGAMKRQ</sequence>
<dbReference type="Proteomes" id="UP000238982">
    <property type="component" value="Unassembled WGS sequence"/>
</dbReference>